<keyword evidence="1" id="KW-0472">Membrane</keyword>
<evidence type="ECO:0000256" key="1">
    <source>
        <dbReference type="SAM" id="Phobius"/>
    </source>
</evidence>
<name>A0A9D4YTW2_CHLVU</name>
<keyword evidence="1" id="KW-1133">Transmembrane helix</keyword>
<keyword evidence="1" id="KW-0812">Transmembrane</keyword>
<feature type="transmembrane region" description="Helical" evidence="1">
    <location>
        <begin position="142"/>
        <end position="163"/>
    </location>
</feature>
<feature type="transmembrane region" description="Helical" evidence="1">
    <location>
        <begin position="308"/>
        <end position="328"/>
    </location>
</feature>
<feature type="transmembrane region" description="Helical" evidence="1">
    <location>
        <begin position="198"/>
        <end position="225"/>
    </location>
</feature>
<feature type="transmembrane region" description="Helical" evidence="1">
    <location>
        <begin position="285"/>
        <end position="302"/>
    </location>
</feature>
<evidence type="ECO:0000313" key="2">
    <source>
        <dbReference type="EMBL" id="KAI3425702.1"/>
    </source>
</evidence>
<reference evidence="2" key="1">
    <citation type="journal article" date="2019" name="Plant J.">
        <title>Chlorella vulgaris genome assembly and annotation reveals the molecular basis for metabolic acclimation to high light conditions.</title>
        <authorList>
            <person name="Cecchin M."/>
            <person name="Marcolungo L."/>
            <person name="Rossato M."/>
            <person name="Girolomoni L."/>
            <person name="Cosentino E."/>
            <person name="Cuine S."/>
            <person name="Li-Beisson Y."/>
            <person name="Delledonne M."/>
            <person name="Ballottari M."/>
        </authorList>
    </citation>
    <scope>NUCLEOTIDE SEQUENCE</scope>
    <source>
        <strain evidence="2">211/11P</strain>
    </source>
</reference>
<sequence length="337" mass="35191">MSTQPPPRPGQARYEYHEAPGEYTRNVGGSGSNENEKIAGSYAGLALAHTALAMPLLFQPREAATFLLGGTALPTNVEQDRLMGLLAAGLLSGATTAWSLKGAAEERHLSTAASERLQLGLMALGAASLGVHFAHVRELTRNGFAVGAAAAVLTVAVPASHALGSKRARRRLGSHFKRLADGIGRLFDFQGRFKLSSVLYAGDGGGFAGLLTPAFFVAGASYLLAPQRTLGNLLGYVTKGNDSIFLWRQAGSLLLTLLPAVTYTLKEKAEDNRLAEQSSRTLNSGILLTSIGNLAVLGPMANEGSGGRYLPLLVGTWAAAFSASVIGLSTSNADRSL</sequence>
<proteinExistence type="predicted"/>
<dbReference type="EMBL" id="SIDB01000011">
    <property type="protein sequence ID" value="KAI3425702.1"/>
    <property type="molecule type" value="Genomic_DNA"/>
</dbReference>
<dbReference type="OrthoDB" id="519086at2759"/>
<evidence type="ECO:0000313" key="3">
    <source>
        <dbReference type="Proteomes" id="UP001055712"/>
    </source>
</evidence>
<reference evidence="2" key="2">
    <citation type="submission" date="2020-11" db="EMBL/GenBank/DDBJ databases">
        <authorList>
            <person name="Cecchin M."/>
            <person name="Marcolungo L."/>
            <person name="Rossato M."/>
            <person name="Girolomoni L."/>
            <person name="Cosentino E."/>
            <person name="Cuine S."/>
            <person name="Li-Beisson Y."/>
            <person name="Delledonne M."/>
            <person name="Ballottari M."/>
        </authorList>
    </citation>
    <scope>NUCLEOTIDE SEQUENCE</scope>
    <source>
        <strain evidence="2">211/11P</strain>
        <tissue evidence="2">Whole cell</tissue>
    </source>
</reference>
<protein>
    <submittedName>
        <fullName evidence="2">Uncharacterized protein</fullName>
    </submittedName>
</protein>
<accession>A0A9D4YTW2</accession>
<feature type="transmembrane region" description="Helical" evidence="1">
    <location>
        <begin position="245"/>
        <end position="265"/>
    </location>
</feature>
<gene>
    <name evidence="2" type="ORF">D9Q98_007678</name>
</gene>
<keyword evidence="3" id="KW-1185">Reference proteome</keyword>
<comment type="caution">
    <text evidence="2">The sequence shown here is derived from an EMBL/GenBank/DDBJ whole genome shotgun (WGS) entry which is preliminary data.</text>
</comment>
<dbReference type="Proteomes" id="UP001055712">
    <property type="component" value="Unassembled WGS sequence"/>
</dbReference>
<organism evidence="2 3">
    <name type="scientific">Chlorella vulgaris</name>
    <name type="common">Green alga</name>
    <dbReference type="NCBI Taxonomy" id="3077"/>
    <lineage>
        <taxon>Eukaryota</taxon>
        <taxon>Viridiplantae</taxon>
        <taxon>Chlorophyta</taxon>
        <taxon>core chlorophytes</taxon>
        <taxon>Trebouxiophyceae</taxon>
        <taxon>Chlorellales</taxon>
        <taxon>Chlorellaceae</taxon>
        <taxon>Chlorella clade</taxon>
        <taxon>Chlorella</taxon>
    </lineage>
</organism>
<dbReference type="AlphaFoldDB" id="A0A9D4YTW2"/>